<dbReference type="PANTHER" id="PTHR31949:SF3">
    <property type="entry name" value="RUN_FYVE DOMAIN PROTEIN"/>
    <property type="match status" value="1"/>
</dbReference>
<gene>
    <name evidence="2" type="ORF">HS088_TW22G00367</name>
</gene>
<feature type="compositionally biased region" description="Basic and acidic residues" evidence="1">
    <location>
        <begin position="833"/>
        <end position="846"/>
    </location>
</feature>
<feature type="compositionally biased region" description="Basic and acidic residues" evidence="1">
    <location>
        <begin position="11"/>
        <end position="20"/>
    </location>
</feature>
<feature type="compositionally biased region" description="Basic and acidic residues" evidence="1">
    <location>
        <begin position="785"/>
        <end position="796"/>
    </location>
</feature>
<dbReference type="GO" id="GO:0043622">
    <property type="term" value="P:cortical microtubule organization"/>
    <property type="evidence" value="ECO:0007669"/>
    <property type="project" value="TreeGrafter"/>
</dbReference>
<feature type="compositionally biased region" description="Polar residues" evidence="1">
    <location>
        <begin position="355"/>
        <end position="371"/>
    </location>
</feature>
<feature type="compositionally biased region" description="Basic and acidic residues" evidence="1">
    <location>
        <begin position="1103"/>
        <end position="1118"/>
    </location>
</feature>
<dbReference type="OrthoDB" id="1929779at2759"/>
<dbReference type="GO" id="GO:0055028">
    <property type="term" value="C:cortical microtubule"/>
    <property type="evidence" value="ECO:0007669"/>
    <property type="project" value="TreeGrafter"/>
</dbReference>
<protein>
    <submittedName>
        <fullName evidence="2">Uncharacterized protein</fullName>
    </submittedName>
</protein>
<name>A0A7J7BYS4_TRIWF</name>
<evidence type="ECO:0000313" key="2">
    <source>
        <dbReference type="EMBL" id="KAF5726686.1"/>
    </source>
</evidence>
<feature type="compositionally biased region" description="Low complexity" evidence="1">
    <location>
        <begin position="754"/>
        <end position="766"/>
    </location>
</feature>
<dbReference type="EMBL" id="JAAARO010000022">
    <property type="protein sequence ID" value="KAF5726686.1"/>
    <property type="molecule type" value="Genomic_DNA"/>
</dbReference>
<feature type="compositionally biased region" description="Basic residues" evidence="1">
    <location>
        <begin position="1089"/>
        <end position="1102"/>
    </location>
</feature>
<feature type="compositionally biased region" description="Polar residues" evidence="1">
    <location>
        <begin position="294"/>
        <end position="309"/>
    </location>
</feature>
<proteinExistence type="predicted"/>
<organism evidence="2 3">
    <name type="scientific">Tripterygium wilfordii</name>
    <name type="common">Thunder God vine</name>
    <dbReference type="NCBI Taxonomy" id="458696"/>
    <lineage>
        <taxon>Eukaryota</taxon>
        <taxon>Viridiplantae</taxon>
        <taxon>Streptophyta</taxon>
        <taxon>Embryophyta</taxon>
        <taxon>Tracheophyta</taxon>
        <taxon>Spermatophyta</taxon>
        <taxon>Magnoliopsida</taxon>
        <taxon>eudicotyledons</taxon>
        <taxon>Gunneridae</taxon>
        <taxon>Pentapetalae</taxon>
        <taxon>rosids</taxon>
        <taxon>fabids</taxon>
        <taxon>Celastrales</taxon>
        <taxon>Celastraceae</taxon>
        <taxon>Tripterygium</taxon>
    </lineage>
</organism>
<dbReference type="InParanoid" id="A0A7J7BYS4"/>
<evidence type="ECO:0000256" key="1">
    <source>
        <dbReference type="SAM" id="MobiDB-lite"/>
    </source>
</evidence>
<feature type="region of interest" description="Disordered" evidence="1">
    <location>
        <begin position="749"/>
        <end position="846"/>
    </location>
</feature>
<dbReference type="PANTHER" id="PTHR31949">
    <property type="entry name" value="GASTRIC MUCIN-LIKE PROTEIN"/>
    <property type="match status" value="1"/>
</dbReference>
<accession>A0A7J7BYS4</accession>
<dbReference type="AlphaFoldDB" id="A0A7J7BYS4"/>
<evidence type="ECO:0000313" key="3">
    <source>
        <dbReference type="Proteomes" id="UP000593562"/>
    </source>
</evidence>
<dbReference type="FunCoup" id="A0A7J7BYS4">
    <property type="interactions" value="3752"/>
</dbReference>
<comment type="caution">
    <text evidence="2">The sequence shown here is derived from an EMBL/GenBank/DDBJ whole genome shotgun (WGS) entry which is preliminary data.</text>
</comment>
<dbReference type="Proteomes" id="UP000593562">
    <property type="component" value="Unassembled WGS sequence"/>
</dbReference>
<feature type="compositionally biased region" description="Low complexity" evidence="1">
    <location>
        <begin position="208"/>
        <end position="220"/>
    </location>
</feature>
<feature type="compositionally biased region" description="Basic and acidic residues" evidence="1">
    <location>
        <begin position="1134"/>
        <end position="1146"/>
    </location>
</feature>
<feature type="compositionally biased region" description="Polar residues" evidence="1">
    <location>
        <begin position="162"/>
        <end position="171"/>
    </location>
</feature>
<feature type="compositionally biased region" description="Low complexity" evidence="1">
    <location>
        <begin position="172"/>
        <end position="195"/>
    </location>
</feature>
<feature type="compositionally biased region" description="Polar residues" evidence="1">
    <location>
        <begin position="233"/>
        <end position="266"/>
    </location>
</feature>
<feature type="compositionally biased region" description="Low complexity" evidence="1">
    <location>
        <begin position="318"/>
        <end position="328"/>
    </location>
</feature>
<feature type="region of interest" description="Disordered" evidence="1">
    <location>
        <begin position="98"/>
        <end position="379"/>
    </location>
</feature>
<feature type="compositionally biased region" description="Low complexity" evidence="1">
    <location>
        <begin position="422"/>
        <end position="438"/>
    </location>
</feature>
<sequence length="1153" mass="125747">MPPSPALRVSPGREMRADNHKRGRSLEGGLLFKRKDDDLALFNEMQSREKEDFLLQSTDDFENTFSTKLKHFSDIKLEISIPVRGESSELLNADGEKNDYDWLLTPPETPLFSSLDDEQPPVNVVTRGRLRSHPISLSRSSTMEKGYRSSRGSASPKCLSPSPRSGNSTFQSRGRPSSAPNSSPSRNLRPATPVQRPSPPPSKPSTPIPRSSTPTSRRLSIGSNGTGVRGTSPIRTSRGNSASPKIRAWQSNIPGFSSEAPSNLRTSLGDRPASYVRGSSPASRNGRDLGSRVGRQSMSPTASRSVSSSHGHDRDQFSSHSRGSIASSGDDDVDSLQSVPVGSLDRLTSKRVGPSFSNNRAPSFSWKSSKIVSPGSASKRAFDPAVRQLDNRKSPQNMFRPLLSSVPSTTFYIGKASSAHRSMMSRNSSVTTSSNASSDQGTCAALDTEGSDHLQDDLACESGKVPYPDVPEEVFAFDKVEAFYQDEKHNTFDRSLHIGVDDYDRDLAIDCDPGNSDKPGLHKIDANFSIASDALNLRDDCSEVCSLKSSELCSRCGLRYPVTRPVENGINLCPDCCKKNNLATILDTIANDTAQPAKKKSEENVLDELEPLTAKTNTLSLTTEVDEIISSQHEENVKQSEACNFEHSQIYLRENSLPSNLVEGDEQSLANQQGMGQLFVGHSLPDNDVEGQQLQQNNDHIENVDVSEISGISILLNRSRSSKGSIVQGRTFIANSIPRNDLSYARDSTNSLRSSIGHGSASASSSVDFGSRQVETRVQRQLSGKKSDMENHRSDVNIKSQSIGLSLPGVSDRAQQSPGFATSMHEGASVADAKFESEERPVSSHEKLLTGENREVDVSDVAIVKENLLECTESKRTDDTSSSELLRHSVGTPLDENTSVSVPNYEDHALNETGEGFSDHARSASDIEALAITPESSIKAGNTRLSHSFDAVDVTEFPAQSTLDSVSEIQTEDCYQSMDVSQNEDVSTVSRSTINEYQEPSGPTPSDIDTAEKSTVMIECQGESKGRSLTLEEATDTILFCSSIVHDLAYEAATIAIEKESSDPVENFQPTVRILGKFNSGKKDPRGRNIARRSPKSQKPRQRRLETDVKPPLKKVENDENVDESMMQNVGRPKKMDSIKPPKLESKCNCTIM</sequence>
<feature type="region of interest" description="Disordered" evidence="1">
    <location>
        <begin position="422"/>
        <end position="447"/>
    </location>
</feature>
<feature type="compositionally biased region" description="Pro residues" evidence="1">
    <location>
        <begin position="196"/>
        <end position="207"/>
    </location>
</feature>
<keyword evidence="3" id="KW-1185">Reference proteome</keyword>
<reference evidence="2 3" key="1">
    <citation type="journal article" date="2020" name="Nat. Commun.">
        <title>Genome of Tripterygium wilfordii and identification of cytochrome P450 involved in triptolide biosynthesis.</title>
        <authorList>
            <person name="Tu L."/>
            <person name="Su P."/>
            <person name="Zhang Z."/>
            <person name="Gao L."/>
            <person name="Wang J."/>
            <person name="Hu T."/>
            <person name="Zhou J."/>
            <person name="Zhang Y."/>
            <person name="Zhao Y."/>
            <person name="Liu Y."/>
            <person name="Song Y."/>
            <person name="Tong Y."/>
            <person name="Lu Y."/>
            <person name="Yang J."/>
            <person name="Xu C."/>
            <person name="Jia M."/>
            <person name="Peters R.J."/>
            <person name="Huang L."/>
            <person name="Gao W."/>
        </authorList>
    </citation>
    <scope>NUCLEOTIDE SEQUENCE [LARGE SCALE GENOMIC DNA]</scope>
    <source>
        <strain evidence="3">cv. XIE 37</strain>
        <tissue evidence="2">Leaf</tissue>
    </source>
</reference>
<feature type="region of interest" description="Disordered" evidence="1">
    <location>
        <begin position="1"/>
        <end position="22"/>
    </location>
</feature>
<feature type="region of interest" description="Disordered" evidence="1">
    <location>
        <begin position="1076"/>
        <end position="1153"/>
    </location>
</feature>